<evidence type="ECO:0000313" key="2">
    <source>
        <dbReference type="EMBL" id="PXV69759.1"/>
    </source>
</evidence>
<dbReference type="EMBL" id="QICN01000003">
    <property type="protein sequence ID" value="PXV69759.1"/>
    <property type="molecule type" value="Genomic_DNA"/>
</dbReference>
<evidence type="ECO:0000259" key="1">
    <source>
        <dbReference type="Pfam" id="PF00535"/>
    </source>
</evidence>
<sequence>MQRPLSIGVRAAWADARWRAWVLGARVIRKLLRMAGRDDAAASWSMRHYARWLEGLEPSAGDIESLRAQHHPDGPLLSILMPVFDPCIDHLHCALESVSAQTYTRWELCICDDASRNPQVRELIESAAGRDTRIRVVLRPENTGIAGASAAALKLARGSHVVLLDHDDMLAPWALHFIVAALRKAPGARLLYSDEDKLDEVGRRCAPHFKPDWNPDLLHAVNYVGHLVAIERGLLEEIGGFRRGYDGSQDYDLILRCEARLSAEEVVHIPAILYHWRQSPGSTALDASAKRGAHAAGVAALQSRFADDAGVRVDSGPFPTTYRVSYPVPAPEPRVSILIPTRDGGDHLRRCVDGILERSTYASFEIILIDNQSREPQTLQYLEAVASHDKVRVIRYDHAFNYSAINNFAAREASGDVLLLLNDDIEVRSTGWLEELVSRLYAPGVGAVGAKLYYPDGRVQHGGVVLGLGGVAGHSHKFAAADAAGYFFRLVLPQTLSAVTGACLMVRRSDYLALGGLDQDNLPVAFNDVDFCLRLGERGLRCVWTPYAELTHHESLSRGSDETPLRKRAFEREKAYMRRRWAEVLARDPHYNRNLTLAREDFSLADVPRPYIGWLYSGAQGTRG</sequence>
<dbReference type="InterPro" id="IPR001173">
    <property type="entry name" value="Glyco_trans_2-like"/>
</dbReference>
<gene>
    <name evidence="2" type="ORF">C8D93_103335</name>
</gene>
<feature type="domain" description="Glycosyltransferase 2-like" evidence="1">
    <location>
        <begin position="336"/>
        <end position="460"/>
    </location>
</feature>
<dbReference type="PANTHER" id="PTHR43179:SF7">
    <property type="entry name" value="RHAMNOSYLTRANSFERASE WBBL"/>
    <property type="match status" value="1"/>
</dbReference>
<dbReference type="Proteomes" id="UP000248330">
    <property type="component" value="Unassembled WGS sequence"/>
</dbReference>
<protein>
    <submittedName>
        <fullName evidence="2">GT2 family glycosyltransferase</fullName>
    </submittedName>
</protein>
<accession>A0A318EG71</accession>
<reference evidence="2 3" key="1">
    <citation type="submission" date="2018-04" db="EMBL/GenBank/DDBJ databases">
        <title>Genomic Encyclopedia of Type Strains, Phase IV (KMG-IV): sequencing the most valuable type-strain genomes for metagenomic binning, comparative biology and taxonomic classification.</title>
        <authorList>
            <person name="Goeker M."/>
        </authorList>
    </citation>
    <scope>NUCLEOTIDE SEQUENCE [LARGE SCALE GENOMIC DNA]</scope>
    <source>
        <strain evidence="2 3">DSM 104150</strain>
    </source>
</reference>
<dbReference type="SUPFAM" id="SSF53448">
    <property type="entry name" value="Nucleotide-diphospho-sugar transferases"/>
    <property type="match status" value="2"/>
</dbReference>
<evidence type="ECO:0000313" key="3">
    <source>
        <dbReference type="Proteomes" id="UP000248330"/>
    </source>
</evidence>
<organism evidence="2 3">
    <name type="scientific">Sinimarinibacterium flocculans</name>
    <dbReference type="NCBI Taxonomy" id="985250"/>
    <lineage>
        <taxon>Bacteria</taxon>
        <taxon>Pseudomonadati</taxon>
        <taxon>Pseudomonadota</taxon>
        <taxon>Gammaproteobacteria</taxon>
        <taxon>Nevskiales</taxon>
        <taxon>Nevskiaceae</taxon>
        <taxon>Sinimarinibacterium</taxon>
    </lineage>
</organism>
<comment type="caution">
    <text evidence="2">The sequence shown here is derived from an EMBL/GenBank/DDBJ whole genome shotgun (WGS) entry which is preliminary data.</text>
</comment>
<dbReference type="GO" id="GO:0016757">
    <property type="term" value="F:glycosyltransferase activity"/>
    <property type="evidence" value="ECO:0007669"/>
    <property type="project" value="UniProtKB-KW"/>
</dbReference>
<name>A0A318EG71_9GAMM</name>
<dbReference type="CDD" id="cd04186">
    <property type="entry name" value="GT_2_like_c"/>
    <property type="match status" value="1"/>
</dbReference>
<feature type="domain" description="Glycosyltransferase 2-like" evidence="1">
    <location>
        <begin position="78"/>
        <end position="238"/>
    </location>
</feature>
<proteinExistence type="predicted"/>
<keyword evidence="3" id="KW-1185">Reference proteome</keyword>
<dbReference type="CDD" id="cd04184">
    <property type="entry name" value="GT2_RfbC_Mx_like"/>
    <property type="match status" value="1"/>
</dbReference>
<keyword evidence="2" id="KW-0808">Transferase</keyword>
<dbReference type="Pfam" id="PF00535">
    <property type="entry name" value="Glycos_transf_2"/>
    <property type="match status" value="2"/>
</dbReference>
<dbReference type="AlphaFoldDB" id="A0A318EG71"/>
<dbReference type="Gene3D" id="3.90.550.10">
    <property type="entry name" value="Spore Coat Polysaccharide Biosynthesis Protein SpsA, Chain A"/>
    <property type="match status" value="2"/>
</dbReference>
<dbReference type="InterPro" id="IPR029044">
    <property type="entry name" value="Nucleotide-diphossugar_trans"/>
</dbReference>
<dbReference type="PANTHER" id="PTHR43179">
    <property type="entry name" value="RHAMNOSYLTRANSFERASE WBBL"/>
    <property type="match status" value="1"/>
</dbReference>